<dbReference type="EMBL" id="JAOAOG010000328">
    <property type="protein sequence ID" value="KAJ6228345.1"/>
    <property type="molecule type" value="Genomic_DNA"/>
</dbReference>
<organism evidence="2 3">
    <name type="scientific">Anaeramoeba flamelloides</name>
    <dbReference type="NCBI Taxonomy" id="1746091"/>
    <lineage>
        <taxon>Eukaryota</taxon>
        <taxon>Metamonada</taxon>
        <taxon>Anaeramoebidae</taxon>
        <taxon>Anaeramoeba</taxon>
    </lineage>
</organism>
<comment type="caution">
    <text evidence="2">The sequence shown here is derived from an EMBL/GenBank/DDBJ whole genome shotgun (WGS) entry which is preliminary data.</text>
</comment>
<dbReference type="Proteomes" id="UP001150062">
    <property type="component" value="Unassembled WGS sequence"/>
</dbReference>
<feature type="compositionally biased region" description="Basic and acidic residues" evidence="1">
    <location>
        <begin position="131"/>
        <end position="144"/>
    </location>
</feature>
<gene>
    <name evidence="2" type="ORF">M0813_08885</name>
</gene>
<evidence type="ECO:0000313" key="2">
    <source>
        <dbReference type="EMBL" id="KAJ6228345.1"/>
    </source>
</evidence>
<name>A0ABQ8X7Q2_9EUKA</name>
<proteinExistence type="predicted"/>
<accession>A0ABQ8X7Q2</accession>
<feature type="region of interest" description="Disordered" evidence="1">
    <location>
        <begin position="123"/>
        <end position="144"/>
    </location>
</feature>
<reference evidence="2" key="1">
    <citation type="submission" date="2022-08" db="EMBL/GenBank/DDBJ databases">
        <title>Novel sulfate-reducing endosymbionts in the free-living metamonad Anaeramoeba.</title>
        <authorList>
            <person name="Jerlstrom-Hultqvist J."/>
            <person name="Cepicka I."/>
            <person name="Gallot-Lavallee L."/>
            <person name="Salas-Leiva D."/>
            <person name="Curtis B.A."/>
            <person name="Zahonova K."/>
            <person name="Pipaliya S."/>
            <person name="Dacks J."/>
            <person name="Roger A.J."/>
        </authorList>
    </citation>
    <scope>NUCLEOTIDE SEQUENCE</scope>
    <source>
        <strain evidence="2">Schooner1</strain>
    </source>
</reference>
<sequence>MEVDLLPKCVYCQKTTNLCSLLKCQKLDKSLTVDWKKFVCSECLEIKPYLNHENDYSTELYFIQPDLQTPIINHQTDSFCLIDNSISNSAFRFNLSRKRKSTNKTELSGIENKNESFKRFKKLKKVKKERKKQEKKEKEKEKEKEDQLVIKHLKEELEEMDLKIKKLENELYDSQSQLNKYQRKIHKMQNPNFSPKIDKLETIVVEKDKELMELTNQSIKLTQEQDTILENHTTKTLELSTFKNLQTLDDLKELDNLGIKVQAGNDEQFSSYITKSLDQINEFFFKFPTSEREKLMHLSSKIKEISDKGTIKVTKIKKKYKKKMKEHFKNVLKYIENITNQN</sequence>
<evidence type="ECO:0000313" key="3">
    <source>
        <dbReference type="Proteomes" id="UP001150062"/>
    </source>
</evidence>
<protein>
    <submittedName>
        <fullName evidence="2">Uncharacterized protein</fullName>
    </submittedName>
</protein>
<evidence type="ECO:0000256" key="1">
    <source>
        <dbReference type="SAM" id="MobiDB-lite"/>
    </source>
</evidence>
<keyword evidence="3" id="KW-1185">Reference proteome</keyword>